<dbReference type="PROSITE" id="PS01096">
    <property type="entry name" value="PPIC_PPIASE_1"/>
    <property type="match status" value="1"/>
</dbReference>
<dbReference type="PANTHER" id="PTHR47245">
    <property type="entry name" value="PEPTIDYLPROLYL ISOMERASE"/>
    <property type="match status" value="1"/>
</dbReference>
<organism evidence="4 5">
    <name type="scientific">Desulfosporosinus hippei DSM 8344</name>
    <dbReference type="NCBI Taxonomy" id="1121419"/>
    <lineage>
        <taxon>Bacteria</taxon>
        <taxon>Bacillati</taxon>
        <taxon>Bacillota</taxon>
        <taxon>Clostridia</taxon>
        <taxon>Eubacteriales</taxon>
        <taxon>Desulfitobacteriaceae</taxon>
        <taxon>Desulfosporosinus</taxon>
    </lineage>
</organism>
<dbReference type="InterPro" id="IPR050245">
    <property type="entry name" value="PrsA_foldase"/>
</dbReference>
<dbReference type="Pfam" id="PF13624">
    <property type="entry name" value="SurA_N_3"/>
    <property type="match status" value="1"/>
</dbReference>
<gene>
    <name evidence="4" type="ORF">SAMN05443529_11645</name>
</gene>
<name>A0A1G8E3X9_9FIRM</name>
<dbReference type="PROSITE" id="PS50198">
    <property type="entry name" value="PPIC_PPIASE_2"/>
    <property type="match status" value="1"/>
</dbReference>
<feature type="chain" id="PRO_5011603312" evidence="2">
    <location>
        <begin position="28"/>
        <end position="617"/>
    </location>
</feature>
<dbReference type="OrthoDB" id="3268939at2"/>
<dbReference type="InterPro" id="IPR027304">
    <property type="entry name" value="Trigger_fact/SurA_dom_sf"/>
</dbReference>
<dbReference type="AlphaFoldDB" id="A0A1G8E3X9"/>
<keyword evidence="1" id="KW-0697">Rotamase</keyword>
<accession>A0A1G8E3X9</accession>
<dbReference type="PANTHER" id="PTHR47245:SF2">
    <property type="entry name" value="PEPTIDYL-PROLYL CIS-TRANS ISOMERASE HP_0175-RELATED"/>
    <property type="match status" value="1"/>
</dbReference>
<dbReference type="Proteomes" id="UP000198656">
    <property type="component" value="Unassembled WGS sequence"/>
</dbReference>
<proteinExistence type="predicted"/>
<dbReference type="EMBL" id="FNCP01000016">
    <property type="protein sequence ID" value="SDH64571.1"/>
    <property type="molecule type" value="Genomic_DNA"/>
</dbReference>
<evidence type="ECO:0000313" key="4">
    <source>
        <dbReference type="EMBL" id="SDH64571.1"/>
    </source>
</evidence>
<dbReference type="SUPFAM" id="SSF109998">
    <property type="entry name" value="Triger factor/SurA peptide-binding domain-like"/>
    <property type="match status" value="1"/>
</dbReference>
<dbReference type="SUPFAM" id="SSF54534">
    <property type="entry name" value="FKBP-like"/>
    <property type="match status" value="1"/>
</dbReference>
<dbReference type="InterPro" id="IPR007253">
    <property type="entry name" value="Cell_wall-bd_2"/>
</dbReference>
<keyword evidence="2" id="KW-0732">Signal</keyword>
<evidence type="ECO:0000256" key="2">
    <source>
        <dbReference type="SAM" id="SignalP"/>
    </source>
</evidence>
<evidence type="ECO:0000256" key="1">
    <source>
        <dbReference type="PROSITE-ProRule" id="PRU00278"/>
    </source>
</evidence>
<keyword evidence="5" id="KW-1185">Reference proteome</keyword>
<evidence type="ECO:0000313" key="5">
    <source>
        <dbReference type="Proteomes" id="UP000198656"/>
    </source>
</evidence>
<dbReference type="InterPro" id="IPR046357">
    <property type="entry name" value="PPIase_dom_sf"/>
</dbReference>
<dbReference type="Gene3D" id="1.10.4030.10">
    <property type="entry name" value="Porin chaperone SurA, peptide-binding domain"/>
    <property type="match status" value="1"/>
</dbReference>
<feature type="domain" description="PpiC" evidence="3">
    <location>
        <begin position="472"/>
        <end position="563"/>
    </location>
</feature>
<dbReference type="GO" id="GO:0003755">
    <property type="term" value="F:peptidyl-prolyl cis-trans isomerase activity"/>
    <property type="evidence" value="ECO:0007669"/>
    <property type="project" value="UniProtKB-KW"/>
</dbReference>
<evidence type="ECO:0000259" key="3">
    <source>
        <dbReference type="PROSITE" id="PS50198"/>
    </source>
</evidence>
<feature type="signal peptide" evidence="2">
    <location>
        <begin position="1"/>
        <end position="27"/>
    </location>
</feature>
<sequence length="617" mass="65459">MKLTKKALASFTISSLALMIVPLSAFAESAVPTRLAGTTAAKTAVAIAEQTGWTGTAILASSTSYGMVDALTAGPLASYLNAPILLTGAGALDSDTKAELNKLAVKTVYVTSGTAVISQTVLNELTDMGITVVPLGGADQYETSVNIAKRMVGVTKVAVANGLQDAISIAAIAAADNEPILLTDKNALPACVGAYLAENPSITSSDVIGGTGVISENVKALLPNATRHAGKTAYDTNYQVIQDFEASLTYGNIYIANGETGIDALAGAPLAAKTSSAIVLTDGTFPAVGNFIKDKLDDSSFVTAIGGEAVVPETLRAGLNVGSVDPKAAVVDWAVKVNGESILIQDLETRLAVAQDVLEKQGMRFDSDQGRKALPLLKSQLLDRMVESRLISQEMTKQQLTADDPLVKTKVEETKKFMGDVTFYDALDSGGITELDLRNSIALYSKITADVKVSENEVKSFYEENSAYFSQSETVTASHILLECEDEAKEIIAQLNAGADFATLAREKSIDPSAKDSGGYLGSFTRGQMVPEFESAAFAQKVGTFSENPVETAFGYHVILVKAHTPVTLPAYDEVKTKAEELLSNQMKIEKYDTFWDNLLKQSEIEYAPGYNPPNYD</sequence>
<protein>
    <submittedName>
        <fullName evidence="4">Parvulin-like peptidyl-prolyl isomerase</fullName>
    </submittedName>
</protein>
<dbReference type="InterPro" id="IPR000297">
    <property type="entry name" value="PPIase_PpiC"/>
</dbReference>
<keyword evidence="1 4" id="KW-0413">Isomerase</keyword>
<dbReference type="Gene3D" id="3.10.50.40">
    <property type="match status" value="1"/>
</dbReference>
<dbReference type="InterPro" id="IPR023058">
    <property type="entry name" value="PPIase_PpiC_CS"/>
</dbReference>
<dbReference type="Gene3D" id="3.40.50.12090">
    <property type="match status" value="1"/>
</dbReference>
<dbReference type="STRING" id="1121419.SAMN05443529_11645"/>
<dbReference type="Pfam" id="PF04122">
    <property type="entry name" value="CW_binding_2"/>
    <property type="match status" value="3"/>
</dbReference>
<reference evidence="5" key="1">
    <citation type="submission" date="2016-10" db="EMBL/GenBank/DDBJ databases">
        <authorList>
            <person name="Varghese N."/>
            <person name="Submissions S."/>
        </authorList>
    </citation>
    <scope>NUCLEOTIDE SEQUENCE [LARGE SCALE GENOMIC DNA]</scope>
    <source>
        <strain evidence="5">DSM 8344</strain>
    </source>
</reference>
<dbReference type="Pfam" id="PF13616">
    <property type="entry name" value="Rotamase_3"/>
    <property type="match status" value="1"/>
</dbReference>